<sequence>MLCRQVGDALVYLHMQSIVHRDIKSEIWHATHISRSTWTAVPYSTWLQKYMAAKRMESLAISGLTASFYCGWSLPTTLSEIRQNTTHSGKLSWTELPGARRYVGADDPWFKAWYWMLKSLLEGMLKQDQDERLSIDEVLEHSWFQVADQELPTMVEKAWGRLDVENDAAGTGVRLSRNKITI</sequence>
<proteinExistence type="predicted"/>
<evidence type="ECO:0000313" key="3">
    <source>
        <dbReference type="Proteomes" id="UP000807716"/>
    </source>
</evidence>
<feature type="non-terminal residue" evidence="2">
    <location>
        <position position="182"/>
    </location>
</feature>
<feature type="domain" description="Protein kinase" evidence="1">
    <location>
        <begin position="1"/>
        <end position="144"/>
    </location>
</feature>
<dbReference type="GO" id="GO:0005524">
    <property type="term" value="F:ATP binding"/>
    <property type="evidence" value="ECO:0007669"/>
    <property type="project" value="InterPro"/>
</dbReference>
<dbReference type="OrthoDB" id="5979581at2759"/>
<gene>
    <name evidence="2" type="ORF">DFQ27_000627</name>
</gene>
<comment type="caution">
    <text evidence="2">The sequence shown here is derived from an EMBL/GenBank/DDBJ whole genome shotgun (WGS) entry which is preliminary data.</text>
</comment>
<dbReference type="Gene3D" id="1.10.510.10">
    <property type="entry name" value="Transferase(Phosphotransferase) domain 1"/>
    <property type="match status" value="2"/>
</dbReference>
<dbReference type="GO" id="GO:0044773">
    <property type="term" value="P:mitotic DNA damage checkpoint signaling"/>
    <property type="evidence" value="ECO:0007669"/>
    <property type="project" value="TreeGrafter"/>
</dbReference>
<evidence type="ECO:0000259" key="1">
    <source>
        <dbReference type="PROSITE" id="PS50011"/>
    </source>
</evidence>
<accession>A0A9P6PNK3</accession>
<dbReference type="PROSITE" id="PS50011">
    <property type="entry name" value="PROTEIN_KINASE_DOM"/>
    <property type="match status" value="1"/>
</dbReference>
<organism evidence="2 3">
    <name type="scientific">Actinomortierella ambigua</name>
    <dbReference type="NCBI Taxonomy" id="1343610"/>
    <lineage>
        <taxon>Eukaryota</taxon>
        <taxon>Fungi</taxon>
        <taxon>Fungi incertae sedis</taxon>
        <taxon>Mucoromycota</taxon>
        <taxon>Mortierellomycotina</taxon>
        <taxon>Mortierellomycetes</taxon>
        <taxon>Mortierellales</taxon>
        <taxon>Mortierellaceae</taxon>
        <taxon>Actinomortierella</taxon>
    </lineage>
</organism>
<dbReference type="GO" id="GO:0005634">
    <property type="term" value="C:nucleus"/>
    <property type="evidence" value="ECO:0007669"/>
    <property type="project" value="TreeGrafter"/>
</dbReference>
<evidence type="ECO:0000313" key="2">
    <source>
        <dbReference type="EMBL" id="KAG0248796.1"/>
    </source>
</evidence>
<dbReference type="EMBL" id="JAAAJB010001164">
    <property type="protein sequence ID" value="KAG0248796.1"/>
    <property type="molecule type" value="Genomic_DNA"/>
</dbReference>
<dbReference type="PANTHER" id="PTHR44167">
    <property type="entry name" value="OVARIAN-SPECIFIC SERINE/THREONINE-PROTEIN KINASE LOK-RELATED"/>
    <property type="match status" value="1"/>
</dbReference>
<dbReference type="SUPFAM" id="SSF56112">
    <property type="entry name" value="Protein kinase-like (PK-like)"/>
    <property type="match status" value="1"/>
</dbReference>
<dbReference type="GO" id="GO:0004674">
    <property type="term" value="F:protein serine/threonine kinase activity"/>
    <property type="evidence" value="ECO:0007669"/>
    <property type="project" value="TreeGrafter"/>
</dbReference>
<protein>
    <recommendedName>
        <fullName evidence="1">Protein kinase domain-containing protein</fullName>
    </recommendedName>
</protein>
<dbReference type="InterPro" id="IPR000719">
    <property type="entry name" value="Prot_kinase_dom"/>
</dbReference>
<dbReference type="AlphaFoldDB" id="A0A9P6PNK3"/>
<dbReference type="Proteomes" id="UP000807716">
    <property type="component" value="Unassembled WGS sequence"/>
</dbReference>
<name>A0A9P6PNK3_9FUNG</name>
<dbReference type="PANTHER" id="PTHR44167:SF30">
    <property type="entry name" value="PHOSPHORYLASE KINASE"/>
    <property type="match status" value="1"/>
</dbReference>
<reference evidence="2" key="1">
    <citation type="journal article" date="2020" name="Fungal Divers.">
        <title>Resolving the Mortierellaceae phylogeny through synthesis of multi-gene phylogenetics and phylogenomics.</title>
        <authorList>
            <person name="Vandepol N."/>
            <person name="Liber J."/>
            <person name="Desiro A."/>
            <person name="Na H."/>
            <person name="Kennedy M."/>
            <person name="Barry K."/>
            <person name="Grigoriev I.V."/>
            <person name="Miller A.N."/>
            <person name="O'Donnell K."/>
            <person name="Stajich J.E."/>
            <person name="Bonito G."/>
        </authorList>
    </citation>
    <scope>NUCLEOTIDE SEQUENCE</scope>
    <source>
        <strain evidence="2">BC1065</strain>
    </source>
</reference>
<dbReference type="InterPro" id="IPR011009">
    <property type="entry name" value="Kinase-like_dom_sf"/>
</dbReference>
<keyword evidence="3" id="KW-1185">Reference proteome</keyword>